<dbReference type="GO" id="GO:0016788">
    <property type="term" value="F:hydrolase activity, acting on ester bonds"/>
    <property type="evidence" value="ECO:0007669"/>
    <property type="project" value="InterPro"/>
</dbReference>
<evidence type="ECO:0000256" key="2">
    <source>
        <dbReference type="PIRSR" id="PIRSR000862-1"/>
    </source>
</evidence>
<gene>
    <name evidence="5" type="ORF">PMACD_LOCUS8142</name>
</gene>
<name>A0A821T0V3_9NEOP</name>
<protein>
    <recommendedName>
        <fullName evidence="4">Partial AB-hydrolase lipase domain-containing protein</fullName>
    </recommendedName>
</protein>
<feature type="signal peptide" evidence="3">
    <location>
        <begin position="1"/>
        <end position="17"/>
    </location>
</feature>
<keyword evidence="3" id="KW-0732">Signal</keyword>
<dbReference type="AlphaFoldDB" id="A0A821T0V3"/>
<reference evidence="5" key="1">
    <citation type="submission" date="2021-02" db="EMBL/GenBank/DDBJ databases">
        <authorList>
            <person name="Steward A R."/>
        </authorList>
    </citation>
    <scope>NUCLEOTIDE SEQUENCE</scope>
</reference>
<dbReference type="OrthoDB" id="9974421at2759"/>
<keyword evidence="6" id="KW-1185">Reference proteome</keyword>
<dbReference type="GO" id="GO:0006629">
    <property type="term" value="P:lipid metabolic process"/>
    <property type="evidence" value="ECO:0007669"/>
    <property type="project" value="InterPro"/>
</dbReference>
<feature type="active site" description="Nucleophile" evidence="2">
    <location>
        <position position="162"/>
    </location>
</feature>
<dbReference type="InterPro" id="IPR025483">
    <property type="entry name" value="Lipase_euk"/>
</dbReference>
<feature type="active site" description="Charge relay system" evidence="2">
    <location>
        <position position="339"/>
    </location>
</feature>
<evidence type="ECO:0000313" key="6">
    <source>
        <dbReference type="Proteomes" id="UP000663880"/>
    </source>
</evidence>
<evidence type="ECO:0000313" key="5">
    <source>
        <dbReference type="EMBL" id="CAF4863809.1"/>
    </source>
</evidence>
<accession>A0A821T0V3</accession>
<dbReference type="SUPFAM" id="SSF53474">
    <property type="entry name" value="alpha/beta-Hydrolases"/>
    <property type="match status" value="1"/>
</dbReference>
<comment type="caution">
    <text evidence="5">The sequence shown here is derived from an EMBL/GenBank/DDBJ whole genome shotgun (WGS) entry which is preliminary data.</text>
</comment>
<sequence>MWLITFLAILVLISVEANNVCDINTKVLKAGYPFETYDLVTEDGYILEVYRIPHGKNETQRHRPVVFMMHGLLSSASSFVELGPDYAMAYNLADAGFDIWLGNARGVCNSRRHITLDPDDNNQKAEFFNFSWEEIALYDLPLLLDFALKTSGQEKLHYIGHSQGGATFLVLNSMRPEYNEKIESAHLMAGVGYKRNFPNHMLSRFASYTSVLYDLVRTLGLHEIKHEWIASDNDKPAEVGEYKVSLRDLGTSASVKQLSHFGQNVRDKTFRRWDYSLLENFFHYGSLTPPEYNLRRVNVDITMHYTIADTLLDERDVLAMVNDLPNAKARKIPKDNFSHYDFVQSSLVKPLVTDYIISDLKSR</sequence>
<feature type="active site" description="Charge relay system" evidence="2">
    <location>
        <position position="309"/>
    </location>
</feature>
<proteinExistence type="inferred from homology"/>
<dbReference type="Gene3D" id="3.40.50.1820">
    <property type="entry name" value="alpha/beta hydrolase"/>
    <property type="match status" value="1"/>
</dbReference>
<organism evidence="5 6">
    <name type="scientific">Pieris macdunnoughi</name>
    <dbReference type="NCBI Taxonomy" id="345717"/>
    <lineage>
        <taxon>Eukaryota</taxon>
        <taxon>Metazoa</taxon>
        <taxon>Ecdysozoa</taxon>
        <taxon>Arthropoda</taxon>
        <taxon>Hexapoda</taxon>
        <taxon>Insecta</taxon>
        <taxon>Pterygota</taxon>
        <taxon>Neoptera</taxon>
        <taxon>Endopterygota</taxon>
        <taxon>Lepidoptera</taxon>
        <taxon>Glossata</taxon>
        <taxon>Ditrysia</taxon>
        <taxon>Papilionoidea</taxon>
        <taxon>Pieridae</taxon>
        <taxon>Pierinae</taxon>
        <taxon>Pieris</taxon>
    </lineage>
</organism>
<dbReference type="EMBL" id="CAJOBZ010000020">
    <property type="protein sequence ID" value="CAF4863809.1"/>
    <property type="molecule type" value="Genomic_DNA"/>
</dbReference>
<evidence type="ECO:0000256" key="3">
    <source>
        <dbReference type="SAM" id="SignalP"/>
    </source>
</evidence>
<comment type="similarity">
    <text evidence="1">Belongs to the AB hydrolase superfamily. Lipase family.</text>
</comment>
<evidence type="ECO:0000259" key="4">
    <source>
        <dbReference type="Pfam" id="PF04083"/>
    </source>
</evidence>
<evidence type="ECO:0000256" key="1">
    <source>
        <dbReference type="ARBA" id="ARBA00010701"/>
    </source>
</evidence>
<dbReference type="InterPro" id="IPR029058">
    <property type="entry name" value="AB_hydrolase_fold"/>
</dbReference>
<dbReference type="Proteomes" id="UP000663880">
    <property type="component" value="Unassembled WGS sequence"/>
</dbReference>
<feature type="domain" description="Partial AB-hydrolase lipase" evidence="4">
    <location>
        <begin position="29"/>
        <end position="80"/>
    </location>
</feature>
<feature type="chain" id="PRO_5032984152" description="Partial AB-hydrolase lipase domain-containing protein" evidence="3">
    <location>
        <begin position="18"/>
        <end position="363"/>
    </location>
</feature>
<dbReference type="InterPro" id="IPR006693">
    <property type="entry name" value="AB_hydrolase_lipase"/>
</dbReference>
<dbReference type="Pfam" id="PF04083">
    <property type="entry name" value="Abhydro_lipase"/>
    <property type="match status" value="1"/>
</dbReference>
<dbReference type="PIRSF" id="PIRSF000862">
    <property type="entry name" value="Steryl_ester_lip"/>
    <property type="match status" value="1"/>
</dbReference>
<dbReference type="PANTHER" id="PTHR11005">
    <property type="entry name" value="LYSOSOMAL ACID LIPASE-RELATED"/>
    <property type="match status" value="1"/>
</dbReference>